<dbReference type="Gene3D" id="3.40.960.10">
    <property type="entry name" value="VSR Endonuclease"/>
    <property type="match status" value="1"/>
</dbReference>
<evidence type="ECO:0000313" key="2">
    <source>
        <dbReference type="EMBL" id="ADR20394.1"/>
    </source>
</evidence>
<dbReference type="STRING" id="643867.Ftrac_0387"/>
<proteinExistence type="predicted"/>
<protein>
    <recommendedName>
        <fullName evidence="1">DUF559 domain-containing protein</fullName>
    </recommendedName>
</protein>
<organism evidence="2 3">
    <name type="scientific">Marivirga tractuosa (strain ATCC 23168 / DSM 4126 / NBRC 15989 / NCIMB 1408 / VKM B-1430 / H-43)</name>
    <name type="common">Microscilla tractuosa</name>
    <name type="synonym">Flexibacter tractuosus</name>
    <dbReference type="NCBI Taxonomy" id="643867"/>
    <lineage>
        <taxon>Bacteria</taxon>
        <taxon>Pseudomonadati</taxon>
        <taxon>Bacteroidota</taxon>
        <taxon>Cytophagia</taxon>
        <taxon>Cytophagales</taxon>
        <taxon>Marivirgaceae</taxon>
        <taxon>Marivirga</taxon>
    </lineage>
</organism>
<dbReference type="eggNOG" id="COG2852">
    <property type="taxonomic scope" value="Bacteria"/>
</dbReference>
<dbReference type="InterPro" id="IPR007569">
    <property type="entry name" value="DUF559"/>
</dbReference>
<dbReference type="OrthoDB" id="9798754at2"/>
<keyword evidence="3" id="KW-1185">Reference proteome</keyword>
<sequence length="123" mass="14778">MTKNKIIPYKPYLKELARELRKNSTIAKVLLWEQIKARRLGFQFHRQVPMDNYIVDFYCHELMLAIEVDGSTHDDEEAVQLDLKRQQKLGNYGVKFLRFEDVDIKNNVENVVKYIEEYIREIE</sequence>
<dbReference type="HOGENOM" id="CLU_107928_1_2_10"/>
<accession>E4TND7</accession>
<name>E4TND7_MARTH</name>
<reference evidence="2 3" key="1">
    <citation type="journal article" date="2011" name="Stand. Genomic Sci.">
        <title>Complete genome sequence of Marivirga tractuosa type strain (H-43).</title>
        <authorList>
            <person name="Pagani I."/>
            <person name="Chertkov O."/>
            <person name="Lapidus A."/>
            <person name="Lucas S."/>
            <person name="Del Rio T.G."/>
            <person name="Tice H."/>
            <person name="Copeland A."/>
            <person name="Cheng J.F."/>
            <person name="Nolan M."/>
            <person name="Saunders E."/>
            <person name="Pitluck S."/>
            <person name="Held B."/>
            <person name="Goodwin L."/>
            <person name="Liolios K."/>
            <person name="Ovchinikova G."/>
            <person name="Ivanova N."/>
            <person name="Mavromatis K."/>
            <person name="Pati A."/>
            <person name="Chen A."/>
            <person name="Palaniappan K."/>
            <person name="Land M."/>
            <person name="Hauser L."/>
            <person name="Jeffries C.D."/>
            <person name="Detter J.C."/>
            <person name="Han C."/>
            <person name="Tapia R."/>
            <person name="Ngatchou-Djao O.D."/>
            <person name="Rohde M."/>
            <person name="Goker M."/>
            <person name="Spring S."/>
            <person name="Sikorski J."/>
            <person name="Woyke T."/>
            <person name="Bristow J."/>
            <person name="Eisen J.A."/>
            <person name="Markowitz V."/>
            <person name="Hugenholtz P."/>
            <person name="Klenk H.P."/>
            <person name="Kyrpides N.C."/>
        </authorList>
    </citation>
    <scope>NUCLEOTIDE SEQUENCE [LARGE SCALE GENOMIC DNA]</scope>
    <source>
        <strain evidence="3">ATCC 23168 / DSM 4126 / NBRC 15989 / NCIMB 1408 / VKM B-1430 / H-43</strain>
    </source>
</reference>
<gene>
    <name evidence="2" type="ordered locus">Ftrac_0387</name>
</gene>
<dbReference type="KEGG" id="mtt:Ftrac_0387"/>
<dbReference type="EMBL" id="CP002349">
    <property type="protein sequence ID" value="ADR20394.1"/>
    <property type="molecule type" value="Genomic_DNA"/>
</dbReference>
<dbReference type="Pfam" id="PF04480">
    <property type="entry name" value="DUF559"/>
    <property type="match status" value="1"/>
</dbReference>
<dbReference type="PANTHER" id="PTHR38590:SF1">
    <property type="entry name" value="BLL0828 PROTEIN"/>
    <property type="match status" value="1"/>
</dbReference>
<dbReference type="RefSeq" id="WP_013452545.1">
    <property type="nucleotide sequence ID" value="NC_014759.1"/>
</dbReference>
<dbReference type="InterPro" id="IPR011335">
    <property type="entry name" value="Restrct_endonuc-II-like"/>
</dbReference>
<evidence type="ECO:0000259" key="1">
    <source>
        <dbReference type="Pfam" id="PF04480"/>
    </source>
</evidence>
<dbReference type="InterPro" id="IPR047216">
    <property type="entry name" value="Endonuclease_DUF559_bact"/>
</dbReference>
<dbReference type="AlphaFoldDB" id="E4TND7"/>
<dbReference type="Proteomes" id="UP000008720">
    <property type="component" value="Chromosome"/>
</dbReference>
<dbReference type="PANTHER" id="PTHR38590">
    <property type="entry name" value="BLL0828 PROTEIN"/>
    <property type="match status" value="1"/>
</dbReference>
<dbReference type="CDD" id="cd01038">
    <property type="entry name" value="Endonuclease_DUF559"/>
    <property type="match status" value="1"/>
</dbReference>
<dbReference type="SUPFAM" id="SSF52980">
    <property type="entry name" value="Restriction endonuclease-like"/>
    <property type="match status" value="1"/>
</dbReference>
<evidence type="ECO:0000313" key="3">
    <source>
        <dbReference type="Proteomes" id="UP000008720"/>
    </source>
</evidence>
<feature type="domain" description="DUF559" evidence="1">
    <location>
        <begin position="13"/>
        <end position="119"/>
    </location>
</feature>